<evidence type="ECO:0000313" key="2">
    <source>
        <dbReference type="Proteomes" id="UP000835052"/>
    </source>
</evidence>
<accession>A0A8S1GT27</accession>
<keyword evidence="2" id="KW-1185">Reference proteome</keyword>
<name>A0A8S1GT27_9PELO</name>
<gene>
    <name evidence="1" type="ORF">CAUJ_LOCUS2645</name>
</gene>
<dbReference type="Proteomes" id="UP000835052">
    <property type="component" value="Unassembled WGS sequence"/>
</dbReference>
<protein>
    <submittedName>
        <fullName evidence="1">Uncharacterized protein</fullName>
    </submittedName>
</protein>
<sequence>MHKPVGSEKEPPPPHTCCVFLAVRAVDLFSGARGGGACVTSCSARLHGTSLGFRRNRHSTPFPLAVPFVNL</sequence>
<dbReference type="EMBL" id="CAJGYM010000005">
    <property type="protein sequence ID" value="CAD6186726.1"/>
    <property type="molecule type" value="Genomic_DNA"/>
</dbReference>
<proteinExistence type="predicted"/>
<reference evidence="1" key="1">
    <citation type="submission" date="2020-10" db="EMBL/GenBank/DDBJ databases">
        <authorList>
            <person name="Kikuchi T."/>
        </authorList>
    </citation>
    <scope>NUCLEOTIDE SEQUENCE</scope>
    <source>
        <strain evidence="1">NKZ352</strain>
    </source>
</reference>
<organism evidence="1 2">
    <name type="scientific">Caenorhabditis auriculariae</name>
    <dbReference type="NCBI Taxonomy" id="2777116"/>
    <lineage>
        <taxon>Eukaryota</taxon>
        <taxon>Metazoa</taxon>
        <taxon>Ecdysozoa</taxon>
        <taxon>Nematoda</taxon>
        <taxon>Chromadorea</taxon>
        <taxon>Rhabditida</taxon>
        <taxon>Rhabditina</taxon>
        <taxon>Rhabditomorpha</taxon>
        <taxon>Rhabditoidea</taxon>
        <taxon>Rhabditidae</taxon>
        <taxon>Peloderinae</taxon>
        <taxon>Caenorhabditis</taxon>
    </lineage>
</organism>
<evidence type="ECO:0000313" key="1">
    <source>
        <dbReference type="EMBL" id="CAD6186726.1"/>
    </source>
</evidence>
<dbReference type="AlphaFoldDB" id="A0A8S1GT27"/>
<comment type="caution">
    <text evidence="1">The sequence shown here is derived from an EMBL/GenBank/DDBJ whole genome shotgun (WGS) entry which is preliminary data.</text>
</comment>